<comment type="caution">
    <text evidence="6">The sequence shown here is derived from an EMBL/GenBank/DDBJ whole genome shotgun (WGS) entry which is preliminary data.</text>
</comment>
<dbReference type="GO" id="GO:0000976">
    <property type="term" value="F:transcription cis-regulatory region binding"/>
    <property type="evidence" value="ECO:0007669"/>
    <property type="project" value="TreeGrafter"/>
</dbReference>
<evidence type="ECO:0000256" key="1">
    <source>
        <dbReference type="ARBA" id="ARBA00023125"/>
    </source>
</evidence>
<evidence type="ECO:0000256" key="3">
    <source>
        <dbReference type="PROSITE-ProRule" id="PRU01091"/>
    </source>
</evidence>
<dbReference type="GO" id="GO:0006355">
    <property type="term" value="P:regulation of DNA-templated transcription"/>
    <property type="evidence" value="ECO:0007669"/>
    <property type="project" value="InterPro"/>
</dbReference>
<dbReference type="PROSITE" id="PS51755">
    <property type="entry name" value="OMPR_PHOB"/>
    <property type="match status" value="1"/>
</dbReference>
<dbReference type="CDD" id="cd00383">
    <property type="entry name" value="trans_reg_C"/>
    <property type="match status" value="1"/>
</dbReference>
<keyword evidence="2" id="KW-0597">Phosphoprotein</keyword>
<dbReference type="EMBL" id="LNZG01000001">
    <property type="protein sequence ID" value="ODA91407.1"/>
    <property type="molecule type" value="Genomic_DNA"/>
</dbReference>
<protein>
    <recommendedName>
        <fullName evidence="8">DNA-binding response regulator</fullName>
    </recommendedName>
</protein>
<dbReference type="AlphaFoldDB" id="A0A1E2SNU0"/>
<accession>A0A1E2SNU0</accession>
<dbReference type="Gene3D" id="3.40.50.2300">
    <property type="match status" value="1"/>
</dbReference>
<feature type="modified residue" description="4-aspartylphosphate" evidence="2">
    <location>
        <position position="51"/>
    </location>
</feature>
<dbReference type="CDD" id="cd19935">
    <property type="entry name" value="REC_OmpR_CusR-like"/>
    <property type="match status" value="1"/>
</dbReference>
<dbReference type="InterPro" id="IPR036388">
    <property type="entry name" value="WH-like_DNA-bd_sf"/>
</dbReference>
<dbReference type="GO" id="GO:0005829">
    <property type="term" value="C:cytosol"/>
    <property type="evidence" value="ECO:0007669"/>
    <property type="project" value="TreeGrafter"/>
</dbReference>
<dbReference type="Pfam" id="PF00486">
    <property type="entry name" value="Trans_reg_C"/>
    <property type="match status" value="1"/>
</dbReference>
<dbReference type="Gene3D" id="6.10.250.690">
    <property type="match status" value="1"/>
</dbReference>
<dbReference type="SUPFAM" id="SSF52172">
    <property type="entry name" value="CheY-like"/>
    <property type="match status" value="1"/>
</dbReference>
<proteinExistence type="predicted"/>
<evidence type="ECO:0000259" key="4">
    <source>
        <dbReference type="PROSITE" id="PS50110"/>
    </source>
</evidence>
<dbReference type="SMART" id="SM00448">
    <property type="entry name" value="REC"/>
    <property type="match status" value="1"/>
</dbReference>
<keyword evidence="1 3" id="KW-0238">DNA-binding</keyword>
<dbReference type="SMART" id="SM00862">
    <property type="entry name" value="Trans_reg_C"/>
    <property type="match status" value="1"/>
</dbReference>
<dbReference type="PANTHER" id="PTHR48111">
    <property type="entry name" value="REGULATOR OF RPOS"/>
    <property type="match status" value="1"/>
</dbReference>
<evidence type="ECO:0000313" key="7">
    <source>
        <dbReference type="Proteomes" id="UP000094426"/>
    </source>
</evidence>
<evidence type="ECO:0008006" key="8">
    <source>
        <dbReference type="Google" id="ProtNLM"/>
    </source>
</evidence>
<sequence>MRVLVVEDEPDLAETLREALTVDGFVVDVAGDGRQALDFLETQPFDLVVLDRDLPEVSGDEVCRLLVERGSIVRILMLTASVDLADRVRGLELGADDYLVKPFAYAELVARLRALARRSGRAAGSVVVVGALRVDVTRRIADVEGFPVALMPKEFSVLEALALHDGAGLTAERLLAMAWAEPYERTVGAVRVVVHSLRRKLGPALRIESAPGYGYRLERP</sequence>
<feature type="DNA-binding region" description="OmpR/PhoB-type" evidence="3">
    <location>
        <begin position="124"/>
        <end position="219"/>
    </location>
</feature>
<dbReference type="InterPro" id="IPR001867">
    <property type="entry name" value="OmpR/PhoB-type_DNA-bd"/>
</dbReference>
<dbReference type="PANTHER" id="PTHR48111:SF36">
    <property type="entry name" value="TRANSCRIPTIONAL REGULATORY PROTEIN CUTR"/>
    <property type="match status" value="1"/>
</dbReference>
<organism evidence="6 7">
    <name type="scientific">Leifsonia xyli subsp. xyli</name>
    <dbReference type="NCBI Taxonomy" id="59736"/>
    <lineage>
        <taxon>Bacteria</taxon>
        <taxon>Bacillati</taxon>
        <taxon>Actinomycetota</taxon>
        <taxon>Actinomycetes</taxon>
        <taxon>Micrococcales</taxon>
        <taxon>Microbacteriaceae</taxon>
        <taxon>Leifsonia</taxon>
    </lineage>
</organism>
<dbReference type="Pfam" id="PF00072">
    <property type="entry name" value="Response_reg"/>
    <property type="match status" value="1"/>
</dbReference>
<dbReference type="Gene3D" id="1.10.10.10">
    <property type="entry name" value="Winged helix-like DNA-binding domain superfamily/Winged helix DNA-binding domain"/>
    <property type="match status" value="1"/>
</dbReference>
<dbReference type="GO" id="GO:0000156">
    <property type="term" value="F:phosphorelay response regulator activity"/>
    <property type="evidence" value="ECO:0007669"/>
    <property type="project" value="TreeGrafter"/>
</dbReference>
<dbReference type="OrthoDB" id="9802426at2"/>
<feature type="domain" description="OmpR/PhoB-type" evidence="5">
    <location>
        <begin position="124"/>
        <end position="219"/>
    </location>
</feature>
<reference evidence="6 7" key="1">
    <citation type="submission" date="2015-11" db="EMBL/GenBank/DDBJ databases">
        <authorList>
            <person name="Zhang Y."/>
            <person name="Guo Z."/>
        </authorList>
    </citation>
    <scope>NUCLEOTIDE SEQUENCE [LARGE SCALE GENOMIC DNA]</scope>
    <source>
        <strain evidence="7">gdw1</strain>
    </source>
</reference>
<dbReference type="InterPro" id="IPR011006">
    <property type="entry name" value="CheY-like_superfamily"/>
</dbReference>
<dbReference type="PROSITE" id="PS50110">
    <property type="entry name" value="RESPONSE_REGULATORY"/>
    <property type="match status" value="1"/>
</dbReference>
<evidence type="ECO:0000256" key="2">
    <source>
        <dbReference type="PROSITE-ProRule" id="PRU00169"/>
    </source>
</evidence>
<dbReference type="GO" id="GO:0032993">
    <property type="term" value="C:protein-DNA complex"/>
    <property type="evidence" value="ECO:0007669"/>
    <property type="project" value="TreeGrafter"/>
</dbReference>
<evidence type="ECO:0000313" key="6">
    <source>
        <dbReference type="EMBL" id="ODA91407.1"/>
    </source>
</evidence>
<name>A0A1E2SNU0_LEIXY</name>
<dbReference type="Proteomes" id="UP000094426">
    <property type="component" value="Unassembled WGS sequence"/>
</dbReference>
<evidence type="ECO:0000259" key="5">
    <source>
        <dbReference type="PROSITE" id="PS51755"/>
    </source>
</evidence>
<feature type="domain" description="Response regulatory" evidence="4">
    <location>
        <begin position="2"/>
        <end position="116"/>
    </location>
</feature>
<dbReference type="InterPro" id="IPR039420">
    <property type="entry name" value="WalR-like"/>
</dbReference>
<gene>
    <name evidence="6" type="ORF">ATY41_00895</name>
</gene>
<dbReference type="InterPro" id="IPR001789">
    <property type="entry name" value="Sig_transdc_resp-reg_receiver"/>
</dbReference>